<evidence type="ECO:0000313" key="4">
    <source>
        <dbReference type="EMBL" id="SSY94981.1"/>
    </source>
</evidence>
<name>A0A336N535_AGGAP</name>
<dbReference type="EMBL" id="UFSP01000001">
    <property type="protein sequence ID" value="SSY94981.1"/>
    <property type="molecule type" value="Genomic_DNA"/>
</dbReference>
<accession>A0A336N535</accession>
<evidence type="ECO:0000313" key="5">
    <source>
        <dbReference type="Proteomes" id="UP000253728"/>
    </source>
</evidence>
<evidence type="ECO:0000256" key="1">
    <source>
        <dbReference type="ARBA" id="ARBA00007274"/>
    </source>
</evidence>
<dbReference type="Pfam" id="PF12464">
    <property type="entry name" value="Mac"/>
    <property type="match status" value="1"/>
</dbReference>
<reference evidence="4 5" key="1">
    <citation type="submission" date="2018-06" db="EMBL/GenBank/DDBJ databases">
        <authorList>
            <consortium name="Pathogen Informatics"/>
            <person name="Doyle S."/>
        </authorList>
    </citation>
    <scope>NUCLEOTIDE SEQUENCE [LARGE SCALE GENOMIC DNA]</scope>
    <source>
        <strain evidence="4 5">NCTC5908</strain>
    </source>
</reference>
<dbReference type="GO" id="GO:0016407">
    <property type="term" value="F:acetyltransferase activity"/>
    <property type="evidence" value="ECO:0007669"/>
    <property type="project" value="InterPro"/>
</dbReference>
<dbReference type="Proteomes" id="UP000253728">
    <property type="component" value="Unassembled WGS sequence"/>
</dbReference>
<proteinExistence type="inferred from homology"/>
<comment type="similarity">
    <text evidence="1">Belongs to the transferase hexapeptide repeat family.</text>
</comment>
<sequence>MLSEKDKMLQGLAHQAYSDELVAMRLRAKELLYDFNIATRPSNNAEKVRLILELFG</sequence>
<protein>
    <submittedName>
        <fullName evidence="4">Maltose acetyltransferase</fullName>
    </submittedName>
</protein>
<feature type="domain" description="Maltose/galactoside acetyltransferase" evidence="3">
    <location>
        <begin position="5"/>
        <end position="56"/>
    </location>
</feature>
<evidence type="ECO:0000259" key="3">
    <source>
        <dbReference type="SMART" id="SM01266"/>
    </source>
</evidence>
<organism evidence="4 5">
    <name type="scientific">Aggregatibacter aphrophilus</name>
    <name type="common">Haemophilus aphrophilus</name>
    <dbReference type="NCBI Taxonomy" id="732"/>
    <lineage>
        <taxon>Bacteria</taxon>
        <taxon>Pseudomonadati</taxon>
        <taxon>Pseudomonadota</taxon>
        <taxon>Gammaproteobacteria</taxon>
        <taxon>Pasteurellales</taxon>
        <taxon>Pasteurellaceae</taxon>
        <taxon>Aggregatibacter</taxon>
    </lineage>
</organism>
<keyword evidence="2 4" id="KW-0808">Transferase</keyword>
<dbReference type="SMART" id="SM01266">
    <property type="entry name" value="Mac"/>
    <property type="match status" value="1"/>
</dbReference>
<dbReference type="AlphaFoldDB" id="A0A336N535"/>
<evidence type="ECO:0000256" key="2">
    <source>
        <dbReference type="ARBA" id="ARBA00022679"/>
    </source>
</evidence>
<gene>
    <name evidence="4" type="ORF">NCTC5908_01119</name>
</gene>
<dbReference type="InterPro" id="IPR024688">
    <property type="entry name" value="Mac_dom"/>
</dbReference>